<dbReference type="RefSeq" id="XP_009023911.1">
    <property type="nucleotide sequence ID" value="XM_009025663.1"/>
</dbReference>
<protein>
    <recommendedName>
        <fullName evidence="2">Endonuclease/exonuclease/phosphatase domain-containing protein</fullName>
    </recommendedName>
</protein>
<dbReference type="GO" id="GO:0003824">
    <property type="term" value="F:catalytic activity"/>
    <property type="evidence" value="ECO:0007669"/>
    <property type="project" value="InterPro"/>
</dbReference>
<reference evidence="5" key="1">
    <citation type="submission" date="2012-12" db="EMBL/GenBank/DDBJ databases">
        <authorList>
            <person name="Hellsten U."/>
            <person name="Grimwood J."/>
            <person name="Chapman J.A."/>
            <person name="Shapiro H."/>
            <person name="Aerts A."/>
            <person name="Otillar R.P."/>
            <person name="Terry A.Y."/>
            <person name="Boore J.L."/>
            <person name="Simakov O."/>
            <person name="Marletaz F."/>
            <person name="Cho S.-J."/>
            <person name="Edsinger-Gonzales E."/>
            <person name="Havlak P."/>
            <person name="Kuo D.-H."/>
            <person name="Larsson T."/>
            <person name="Lv J."/>
            <person name="Arendt D."/>
            <person name="Savage R."/>
            <person name="Osoegawa K."/>
            <person name="de Jong P."/>
            <person name="Lindberg D.R."/>
            <person name="Seaver E.C."/>
            <person name="Weisblat D.A."/>
            <person name="Putnam N.H."/>
            <person name="Grigoriev I.V."/>
            <person name="Rokhsar D.S."/>
        </authorList>
    </citation>
    <scope>NUCLEOTIDE SEQUENCE</scope>
</reference>
<reference evidence="3 5" key="2">
    <citation type="journal article" date="2013" name="Nature">
        <title>Insights into bilaterian evolution from three spiralian genomes.</title>
        <authorList>
            <person name="Simakov O."/>
            <person name="Marletaz F."/>
            <person name="Cho S.J."/>
            <person name="Edsinger-Gonzales E."/>
            <person name="Havlak P."/>
            <person name="Hellsten U."/>
            <person name="Kuo D.H."/>
            <person name="Larsson T."/>
            <person name="Lv J."/>
            <person name="Arendt D."/>
            <person name="Savage R."/>
            <person name="Osoegawa K."/>
            <person name="de Jong P."/>
            <person name="Grimwood J."/>
            <person name="Chapman J.A."/>
            <person name="Shapiro H."/>
            <person name="Aerts A."/>
            <person name="Otillar R.P."/>
            <person name="Terry A.Y."/>
            <person name="Boore J.L."/>
            <person name="Grigoriev I.V."/>
            <person name="Lindberg D.R."/>
            <person name="Seaver E.C."/>
            <person name="Weisblat D.A."/>
            <person name="Putnam N.H."/>
            <person name="Rokhsar D.S."/>
        </authorList>
    </citation>
    <scope>NUCLEOTIDE SEQUENCE</scope>
</reference>
<dbReference type="EMBL" id="KB097269">
    <property type="protein sequence ID" value="ESN97827.1"/>
    <property type="molecule type" value="Genomic_DNA"/>
</dbReference>
<dbReference type="InterPro" id="IPR005135">
    <property type="entry name" value="Endo/exonuclease/phosphatase"/>
</dbReference>
<evidence type="ECO:0000313" key="4">
    <source>
        <dbReference type="EnsemblMetazoa" id="HelroP177463"/>
    </source>
</evidence>
<keyword evidence="5" id="KW-1185">Reference proteome</keyword>
<dbReference type="PANTHER" id="PTHR23227">
    <property type="entry name" value="BUCENTAUR RELATED"/>
    <property type="match status" value="1"/>
</dbReference>
<dbReference type="AlphaFoldDB" id="T1FBQ5"/>
<dbReference type="CDD" id="cd09076">
    <property type="entry name" value="L1-EN"/>
    <property type="match status" value="1"/>
</dbReference>
<dbReference type="KEGG" id="hro:HELRODRAFT_177463"/>
<proteinExistence type="predicted"/>
<dbReference type="eggNOG" id="ENOG502S8X7">
    <property type="taxonomic scope" value="Eukaryota"/>
</dbReference>
<dbReference type="HOGENOM" id="CLU_752896_0_0_1"/>
<feature type="domain" description="Endonuclease/exonuclease/phosphatase" evidence="2">
    <location>
        <begin position="101"/>
        <end position="240"/>
    </location>
</feature>
<reference evidence="4" key="3">
    <citation type="submission" date="2015-06" db="UniProtKB">
        <authorList>
            <consortium name="EnsemblMetazoa"/>
        </authorList>
    </citation>
    <scope>IDENTIFICATION</scope>
</reference>
<dbReference type="Gene3D" id="3.60.10.10">
    <property type="entry name" value="Endonuclease/exonuclease/phosphatase"/>
    <property type="match status" value="1"/>
</dbReference>
<dbReference type="InterPro" id="IPR027124">
    <property type="entry name" value="Swc5/CFDP1/2"/>
</dbReference>
<accession>T1FBQ5</accession>
<dbReference type="STRING" id="6412.T1FBQ5"/>
<dbReference type="Proteomes" id="UP000015101">
    <property type="component" value="Unassembled WGS sequence"/>
</dbReference>
<dbReference type="Pfam" id="PF03372">
    <property type="entry name" value="Exo_endo_phos"/>
    <property type="match status" value="1"/>
</dbReference>
<evidence type="ECO:0000313" key="3">
    <source>
        <dbReference type="EMBL" id="ESN97827.1"/>
    </source>
</evidence>
<dbReference type="EMBL" id="AMQM01006073">
    <property type="status" value="NOT_ANNOTATED_CDS"/>
    <property type="molecule type" value="Genomic_DNA"/>
</dbReference>
<gene>
    <name evidence="4" type="primary">20206254</name>
    <name evidence="3" type="ORF">HELRODRAFT_177463</name>
</gene>
<evidence type="ECO:0000313" key="5">
    <source>
        <dbReference type="Proteomes" id="UP000015101"/>
    </source>
</evidence>
<dbReference type="PANTHER" id="PTHR23227:SF85">
    <property type="entry name" value="CRANIOFACIAL DEVELOPMENT PROTEIN 2"/>
    <property type="match status" value="1"/>
</dbReference>
<dbReference type="SUPFAM" id="SSF56219">
    <property type="entry name" value="DNase I-like"/>
    <property type="match status" value="1"/>
</dbReference>
<sequence length="368" mass="41555">MPVLSPDKWGGVRKEIANYLPILLKYLMDQHNQISSDMMLESETPGLESIYHITRDERERFSSSEGIYDVDGTNPSGLPPADVAPSKRKRLRFSTTIHNIGTWNVRGMNIGKLKIIKQEMQRLHIDLLGISELHWTGNGYFKSDEYTVVYSGNDTTKRNGVAFIATKAVSKAVHSFNIASDLIISIRITGSPRSITVLQAYAPEKDIEDFYTKLQETIDQIPARDIIFVMGDFNAKFGSGEDLPVVGKFGFCERNDAGDHLIQCCTENRFSIMNTWFEQPQTVYIETKSTTSYRQLNDAITIDKRAAYRGVKRRWAIQFLQVHPGNRLPAKPAVHPFVAGKWVNNVSCRILAGEVAQWFKCSLSPTSQ</sequence>
<dbReference type="OrthoDB" id="10030815at2759"/>
<dbReference type="InParanoid" id="T1FBQ5"/>
<feature type="region of interest" description="Disordered" evidence="1">
    <location>
        <begin position="66"/>
        <end position="85"/>
    </location>
</feature>
<dbReference type="InterPro" id="IPR036691">
    <property type="entry name" value="Endo/exonu/phosph_ase_sf"/>
</dbReference>
<dbReference type="CTD" id="20206254"/>
<name>T1FBQ5_HELRO</name>
<organism evidence="4 5">
    <name type="scientific">Helobdella robusta</name>
    <name type="common">Californian leech</name>
    <dbReference type="NCBI Taxonomy" id="6412"/>
    <lineage>
        <taxon>Eukaryota</taxon>
        <taxon>Metazoa</taxon>
        <taxon>Spiralia</taxon>
        <taxon>Lophotrochozoa</taxon>
        <taxon>Annelida</taxon>
        <taxon>Clitellata</taxon>
        <taxon>Hirudinea</taxon>
        <taxon>Rhynchobdellida</taxon>
        <taxon>Glossiphoniidae</taxon>
        <taxon>Helobdella</taxon>
    </lineage>
</organism>
<evidence type="ECO:0000259" key="2">
    <source>
        <dbReference type="Pfam" id="PF03372"/>
    </source>
</evidence>
<dbReference type="EnsemblMetazoa" id="HelroT177463">
    <property type="protein sequence ID" value="HelroP177463"/>
    <property type="gene ID" value="HelroG177463"/>
</dbReference>
<evidence type="ECO:0000256" key="1">
    <source>
        <dbReference type="SAM" id="MobiDB-lite"/>
    </source>
</evidence>
<dbReference type="GeneID" id="20206254"/>